<accession>A0A5P8W0X2</accession>
<gene>
    <name evidence="1" type="ORF">GXM_03846</name>
</gene>
<dbReference type="AlphaFoldDB" id="A0A5P8W0X2"/>
<dbReference type="KEGG" id="nsh:GXM_03846"/>
<keyword evidence="2" id="KW-1185">Reference proteome</keyword>
<evidence type="ECO:0000313" key="2">
    <source>
        <dbReference type="Proteomes" id="UP000326678"/>
    </source>
</evidence>
<sequence>MLRFKGSTVRLKGSKMRWRLEIAVTQTKPACAGCKNLYTISIDDCNTSLDKDAMNRVSTNGLFVAFFFQIGI</sequence>
<organism evidence="1 2">
    <name type="scientific">Nostoc sphaeroides CCNUC1</name>
    <dbReference type="NCBI Taxonomy" id="2653204"/>
    <lineage>
        <taxon>Bacteria</taxon>
        <taxon>Bacillati</taxon>
        <taxon>Cyanobacteriota</taxon>
        <taxon>Cyanophyceae</taxon>
        <taxon>Nostocales</taxon>
        <taxon>Nostocaceae</taxon>
        <taxon>Nostoc</taxon>
    </lineage>
</organism>
<protein>
    <submittedName>
        <fullName evidence="1">Uncharacterized protein</fullName>
    </submittedName>
</protein>
<proteinExistence type="predicted"/>
<evidence type="ECO:0000313" key="1">
    <source>
        <dbReference type="EMBL" id="QFS46365.1"/>
    </source>
</evidence>
<reference evidence="1 2" key="1">
    <citation type="submission" date="2019-10" db="EMBL/GenBank/DDBJ databases">
        <title>Genomic and transcriptomic insights into the perfect genentic adaptation of a filamentous nitrogen-fixing cyanobacterium to rice fields.</title>
        <authorList>
            <person name="Chen Z."/>
        </authorList>
    </citation>
    <scope>NUCLEOTIDE SEQUENCE [LARGE SCALE GENOMIC DNA]</scope>
    <source>
        <strain evidence="1">CCNUC1</strain>
    </source>
</reference>
<name>A0A5P8W0X2_9NOSO</name>
<dbReference type="EMBL" id="CP045226">
    <property type="protein sequence ID" value="QFS46365.1"/>
    <property type="molecule type" value="Genomic_DNA"/>
</dbReference>
<dbReference type="Proteomes" id="UP000326678">
    <property type="component" value="Chromosome Gxm1"/>
</dbReference>